<feature type="domain" description="Aldehyde dehydrogenase" evidence="4">
    <location>
        <begin position="17"/>
        <end position="476"/>
    </location>
</feature>
<evidence type="ECO:0000256" key="3">
    <source>
        <dbReference type="RuleBase" id="RU003345"/>
    </source>
</evidence>
<dbReference type="Proteomes" id="UP001595613">
    <property type="component" value="Unassembled WGS sequence"/>
</dbReference>
<evidence type="ECO:0000256" key="2">
    <source>
        <dbReference type="PROSITE-ProRule" id="PRU10007"/>
    </source>
</evidence>
<dbReference type="InterPro" id="IPR029510">
    <property type="entry name" value="Ald_DH_CS_GLU"/>
</dbReference>
<dbReference type="PROSITE" id="PS00687">
    <property type="entry name" value="ALDEHYDE_DEHYDR_GLU"/>
    <property type="match status" value="1"/>
</dbReference>
<dbReference type="InterPro" id="IPR016160">
    <property type="entry name" value="Ald_DH_CS_CYS"/>
</dbReference>
<evidence type="ECO:0000313" key="5">
    <source>
        <dbReference type="EMBL" id="MFC3703732.1"/>
    </source>
</evidence>
<dbReference type="RefSeq" id="WP_380094747.1">
    <property type="nucleotide sequence ID" value="NZ_JBHRYD010000001.1"/>
</dbReference>
<dbReference type="EMBL" id="JBHRYD010000001">
    <property type="protein sequence ID" value="MFC3703732.1"/>
    <property type="molecule type" value="Genomic_DNA"/>
</dbReference>
<dbReference type="InterPro" id="IPR015590">
    <property type="entry name" value="Aldehyde_DH_dom"/>
</dbReference>
<organism evidence="5 6">
    <name type="scientific">Devosia honganensis</name>
    <dbReference type="NCBI Taxonomy" id="1610527"/>
    <lineage>
        <taxon>Bacteria</taxon>
        <taxon>Pseudomonadati</taxon>
        <taxon>Pseudomonadota</taxon>
        <taxon>Alphaproteobacteria</taxon>
        <taxon>Hyphomicrobiales</taxon>
        <taxon>Devosiaceae</taxon>
        <taxon>Devosia</taxon>
    </lineage>
</organism>
<accession>A0ABV7WXU3</accession>
<proteinExistence type="inferred from homology"/>
<dbReference type="PROSITE" id="PS00070">
    <property type="entry name" value="ALDEHYDE_DEHYDR_CYS"/>
    <property type="match status" value="1"/>
</dbReference>
<dbReference type="InterPro" id="IPR016161">
    <property type="entry name" value="Ald_DH/histidinol_DH"/>
</dbReference>
<evidence type="ECO:0000259" key="4">
    <source>
        <dbReference type="Pfam" id="PF00171"/>
    </source>
</evidence>
<comment type="caution">
    <text evidence="5">The sequence shown here is derived from an EMBL/GenBank/DDBJ whole genome shotgun (WGS) entry which is preliminary data.</text>
</comment>
<sequence>MTIRFGIWIDNEERDAASGRYFASIDPSNGQPWAEVAAGGAADVDAAVKSSQLAFDNAEWRWMEPSARRRLLLNIAARIRANIDELAEVESRDAGKLLKECRLHVEAASEWFEYFAGMTDKVCGQTIPSDAGVFNYTTLEPYGVVGAIVPGNSPLLLTVWKLAPALAAGNTVVVKPSEYTSGSIITLMRKLVDLLPPGVINVVCGDGVEAGSAMVDHQGIRKIFFTGGPGHGAAVAQGAGKRLVSTILELGGKSANIVFADAQREKALAGVMAGVFAATGQTCMAGSRVLIEESIFDEFVATLVERTKSIRIGHPAGADTDVGPIGTQKQLDRVAGLVERALADGARLLTGGKRAEVPGHAGGYYYEPTILVGTSNQDYICREEIFGPVMTIMPFKTDAEALAIANDSDFGLVAGLWTSDLYRAQEFSRKLDVGTVFLNLYRKVAPQTPFGGRGNSGYGRENGFAVMNEYMQIKSVLMDVDRDRIQNPFTMRVGSAR</sequence>
<name>A0ABV7WXU3_9HYPH</name>
<keyword evidence="6" id="KW-1185">Reference proteome</keyword>
<evidence type="ECO:0000256" key="1">
    <source>
        <dbReference type="ARBA" id="ARBA00023002"/>
    </source>
</evidence>
<gene>
    <name evidence="5" type="ORF">ACFOOL_03040</name>
</gene>
<dbReference type="Gene3D" id="3.40.605.10">
    <property type="entry name" value="Aldehyde Dehydrogenase, Chain A, domain 1"/>
    <property type="match status" value="1"/>
</dbReference>
<dbReference type="PANTHER" id="PTHR11699">
    <property type="entry name" value="ALDEHYDE DEHYDROGENASE-RELATED"/>
    <property type="match status" value="1"/>
</dbReference>
<feature type="active site" evidence="2">
    <location>
        <position position="249"/>
    </location>
</feature>
<reference evidence="6" key="1">
    <citation type="journal article" date="2019" name="Int. J. Syst. Evol. Microbiol.">
        <title>The Global Catalogue of Microorganisms (GCM) 10K type strain sequencing project: providing services to taxonomists for standard genome sequencing and annotation.</title>
        <authorList>
            <consortium name="The Broad Institute Genomics Platform"/>
            <consortium name="The Broad Institute Genome Sequencing Center for Infectious Disease"/>
            <person name="Wu L."/>
            <person name="Ma J."/>
        </authorList>
    </citation>
    <scope>NUCLEOTIDE SEQUENCE [LARGE SCALE GENOMIC DNA]</scope>
    <source>
        <strain evidence="6">KCTC 42281</strain>
    </source>
</reference>
<dbReference type="Pfam" id="PF00171">
    <property type="entry name" value="Aldedh"/>
    <property type="match status" value="1"/>
</dbReference>
<protein>
    <submittedName>
        <fullName evidence="5">Aldehyde dehydrogenase family protein</fullName>
    </submittedName>
</protein>
<dbReference type="Gene3D" id="3.40.309.10">
    <property type="entry name" value="Aldehyde Dehydrogenase, Chain A, domain 2"/>
    <property type="match status" value="1"/>
</dbReference>
<dbReference type="SUPFAM" id="SSF53720">
    <property type="entry name" value="ALDH-like"/>
    <property type="match status" value="1"/>
</dbReference>
<dbReference type="InterPro" id="IPR016163">
    <property type="entry name" value="Ald_DH_C"/>
</dbReference>
<evidence type="ECO:0000313" key="6">
    <source>
        <dbReference type="Proteomes" id="UP001595613"/>
    </source>
</evidence>
<comment type="similarity">
    <text evidence="3">Belongs to the aldehyde dehydrogenase family.</text>
</comment>
<dbReference type="InterPro" id="IPR016162">
    <property type="entry name" value="Ald_DH_N"/>
</dbReference>
<keyword evidence="1 3" id="KW-0560">Oxidoreductase</keyword>